<evidence type="ECO:0000256" key="10">
    <source>
        <dbReference type="PROSITE-ProRule" id="PRU01240"/>
    </source>
</evidence>
<evidence type="ECO:0000256" key="6">
    <source>
        <dbReference type="ARBA" id="ARBA00022801"/>
    </source>
</evidence>
<keyword evidence="6 10" id="KW-0378">Hydrolase</keyword>
<comment type="similarity">
    <text evidence="2 10">Belongs to the peptidase S8 family.</text>
</comment>
<evidence type="ECO:0000256" key="2">
    <source>
        <dbReference type="ARBA" id="ARBA00011073"/>
    </source>
</evidence>
<accession>A0A640TQK4</accession>
<dbReference type="AlphaFoldDB" id="A0A640TQK4"/>
<gene>
    <name evidence="16" type="primary">mycP</name>
    <name evidence="15" type="ORF">Sliba_61720</name>
    <name evidence="16" type="ORF">STRLI_006281</name>
</gene>
<evidence type="ECO:0000256" key="5">
    <source>
        <dbReference type="ARBA" id="ARBA00022692"/>
    </source>
</evidence>
<keyword evidence="3" id="KW-1003">Cell membrane</keyword>
<dbReference type="InterPro" id="IPR015500">
    <property type="entry name" value="Peptidase_S8_subtilisin-rel"/>
</dbReference>
<feature type="domain" description="Peptidase S8/S53" evidence="14">
    <location>
        <begin position="54"/>
        <end position="309"/>
    </location>
</feature>
<dbReference type="Proteomes" id="UP001210609">
    <property type="component" value="Chromosome"/>
</dbReference>
<feature type="chain" id="PRO_5038438189" evidence="13">
    <location>
        <begin position="25"/>
        <end position="408"/>
    </location>
</feature>
<evidence type="ECO:0000313" key="18">
    <source>
        <dbReference type="Proteomes" id="UP001210609"/>
    </source>
</evidence>
<dbReference type="SUPFAM" id="SSF52743">
    <property type="entry name" value="Subtilisin-like"/>
    <property type="match status" value="1"/>
</dbReference>
<evidence type="ECO:0000256" key="3">
    <source>
        <dbReference type="ARBA" id="ARBA00022475"/>
    </source>
</evidence>
<dbReference type="Gene3D" id="3.40.50.200">
    <property type="entry name" value="Peptidase S8/S53 domain"/>
    <property type="match status" value="1"/>
</dbReference>
<dbReference type="PANTHER" id="PTHR43806:SF11">
    <property type="entry name" value="CEREVISIN-RELATED"/>
    <property type="match status" value="1"/>
</dbReference>
<dbReference type="EMBL" id="BLIP01000002">
    <property type="protein sequence ID" value="GFE25719.1"/>
    <property type="molecule type" value="Genomic_DNA"/>
</dbReference>
<dbReference type="Pfam" id="PF00082">
    <property type="entry name" value="Peptidase_S8"/>
    <property type="match status" value="1"/>
</dbReference>
<dbReference type="InterPro" id="IPR000209">
    <property type="entry name" value="Peptidase_S8/S53_dom"/>
</dbReference>
<dbReference type="PROSITE" id="PS00136">
    <property type="entry name" value="SUBTILASE_ASP"/>
    <property type="match status" value="1"/>
</dbReference>
<dbReference type="PANTHER" id="PTHR43806">
    <property type="entry name" value="PEPTIDASE S8"/>
    <property type="match status" value="1"/>
</dbReference>
<feature type="active site" description="Charge relay system" evidence="10">
    <location>
        <position position="98"/>
    </location>
</feature>
<evidence type="ECO:0000256" key="8">
    <source>
        <dbReference type="ARBA" id="ARBA00022989"/>
    </source>
</evidence>
<feature type="signal peptide" evidence="13">
    <location>
        <begin position="1"/>
        <end position="24"/>
    </location>
</feature>
<evidence type="ECO:0000256" key="11">
    <source>
        <dbReference type="SAM" id="MobiDB-lite"/>
    </source>
</evidence>
<dbReference type="GO" id="GO:0006508">
    <property type="term" value="P:proteolysis"/>
    <property type="evidence" value="ECO:0007669"/>
    <property type="project" value="UniProtKB-KW"/>
</dbReference>
<dbReference type="EMBL" id="CP114202">
    <property type="protein sequence ID" value="WAU00066.1"/>
    <property type="molecule type" value="Genomic_DNA"/>
</dbReference>
<feature type="compositionally biased region" description="Low complexity" evidence="11">
    <location>
        <begin position="328"/>
        <end position="343"/>
    </location>
</feature>
<keyword evidence="7 10" id="KW-0720">Serine protease</keyword>
<dbReference type="InterPro" id="IPR023827">
    <property type="entry name" value="Peptidase_S8_Asp-AS"/>
</dbReference>
<dbReference type="InterPro" id="IPR023834">
    <property type="entry name" value="T7SS_pept_S8A_mycosin"/>
</dbReference>
<evidence type="ECO:0000256" key="7">
    <source>
        <dbReference type="ARBA" id="ARBA00022825"/>
    </source>
</evidence>
<evidence type="ECO:0000256" key="4">
    <source>
        <dbReference type="ARBA" id="ARBA00022670"/>
    </source>
</evidence>
<keyword evidence="4 10" id="KW-0645">Protease</keyword>
<dbReference type="RefSeq" id="WP_159489890.1">
    <property type="nucleotide sequence ID" value="NZ_BLIP01000002.1"/>
</dbReference>
<comment type="subcellular location">
    <subcellularLocation>
        <location evidence="1">Cell membrane</location>
        <topology evidence="1">Single-pass membrane protein</topology>
    </subcellularLocation>
</comment>
<dbReference type="GO" id="GO:0005886">
    <property type="term" value="C:plasma membrane"/>
    <property type="evidence" value="ECO:0007669"/>
    <property type="project" value="UniProtKB-SubCell"/>
</dbReference>
<keyword evidence="9 12" id="KW-0472">Membrane</keyword>
<organism evidence="15 17">
    <name type="scientific">Streptomyces nigrescens</name>
    <dbReference type="NCBI Taxonomy" id="1920"/>
    <lineage>
        <taxon>Bacteria</taxon>
        <taxon>Bacillati</taxon>
        <taxon>Actinomycetota</taxon>
        <taxon>Actinomycetes</taxon>
        <taxon>Kitasatosporales</taxon>
        <taxon>Streptomycetaceae</taxon>
        <taxon>Streptomyces</taxon>
    </lineage>
</organism>
<feature type="transmembrane region" description="Helical" evidence="12">
    <location>
        <begin position="362"/>
        <end position="384"/>
    </location>
</feature>
<dbReference type="GO" id="GO:0004252">
    <property type="term" value="F:serine-type endopeptidase activity"/>
    <property type="evidence" value="ECO:0007669"/>
    <property type="project" value="UniProtKB-UniRule"/>
</dbReference>
<name>A0A640TQK4_STRNI</name>
<keyword evidence="18" id="KW-1185">Reference proteome</keyword>
<dbReference type="NCBIfam" id="TIGR03921">
    <property type="entry name" value="T7SS_mycosin"/>
    <property type="match status" value="1"/>
</dbReference>
<reference evidence="15 17" key="1">
    <citation type="submission" date="2019-12" db="EMBL/GenBank/DDBJ databases">
        <title>Whole genome shotgun sequence of Streptomyces libani subsp. libani NBRC 13452.</title>
        <authorList>
            <person name="Ichikawa N."/>
            <person name="Kimura A."/>
            <person name="Kitahashi Y."/>
            <person name="Komaki H."/>
            <person name="Tamura T."/>
        </authorList>
    </citation>
    <scope>NUCLEOTIDE SEQUENCE [LARGE SCALE GENOMIC DNA]</scope>
    <source>
        <strain evidence="15 17">NBRC 13452</strain>
    </source>
</reference>
<keyword evidence="8 12" id="KW-1133">Transmembrane helix</keyword>
<evidence type="ECO:0000313" key="15">
    <source>
        <dbReference type="EMBL" id="GFE25719.1"/>
    </source>
</evidence>
<evidence type="ECO:0000256" key="1">
    <source>
        <dbReference type="ARBA" id="ARBA00004162"/>
    </source>
</evidence>
<evidence type="ECO:0000256" key="9">
    <source>
        <dbReference type="ARBA" id="ARBA00023136"/>
    </source>
</evidence>
<keyword evidence="5 12" id="KW-0812">Transmembrane</keyword>
<dbReference type="InterPro" id="IPR050131">
    <property type="entry name" value="Peptidase_S8_subtilisin-like"/>
</dbReference>
<evidence type="ECO:0000256" key="12">
    <source>
        <dbReference type="SAM" id="Phobius"/>
    </source>
</evidence>
<feature type="active site" description="Charge relay system" evidence="10">
    <location>
        <position position="63"/>
    </location>
</feature>
<sequence length="408" mass="41885">MTLKRWMRSAGGTALLCVVSLAQAALPAAADSIRDHQWALSAFDVKSVEKVSTGRGVTVAVIDTGVDGTHPDLVGNVLPGKDFLGDSGRADRGTDDLHGTAMASLIAGHGHGAGNNAGIRGLAPQAKILPLRVNVDGELQSRSFKIIAQAIRYAVDHGASVINLSLGDTLKDPDTEDAIRYARQKDAVVVAAAGNDGVSEPNYPASYPGVISVGAVDSSGKVWEKSNYASNNLLAAPGVDIYTAGLNHQYQTGSGTSDATAYVSAAAALLRSKFPDLTAGQVANRLVKTAKLPDSMTGAKLPDKHYGYGFIRPYSALSEDIPVGSKNGPLPAASPGPAASAAPAAPPGGPDASSSEDKGAAYVIWGVVGVVALGLVTVLAVVIVKRRRPVVPPPSPYGHQQPGPPFQQ</sequence>
<evidence type="ECO:0000313" key="17">
    <source>
        <dbReference type="Proteomes" id="UP000429552"/>
    </source>
</evidence>
<evidence type="ECO:0000259" key="14">
    <source>
        <dbReference type="Pfam" id="PF00082"/>
    </source>
</evidence>
<evidence type="ECO:0000313" key="16">
    <source>
        <dbReference type="EMBL" id="WAU00066.1"/>
    </source>
</evidence>
<evidence type="ECO:0000256" key="13">
    <source>
        <dbReference type="SAM" id="SignalP"/>
    </source>
</evidence>
<keyword evidence="13" id="KW-0732">Signal</keyword>
<dbReference type="PROSITE" id="PS51892">
    <property type="entry name" value="SUBTILASE"/>
    <property type="match status" value="1"/>
</dbReference>
<reference evidence="16 18" key="2">
    <citation type="submission" date="2022-12" db="EMBL/GenBank/DDBJ databases">
        <authorList>
            <person name="Ruckert C."/>
            <person name="Busche T."/>
            <person name="Kalinowski J."/>
            <person name="Wittmann C."/>
        </authorList>
    </citation>
    <scope>NUCLEOTIDE SEQUENCE [LARGE SCALE GENOMIC DNA]</scope>
    <source>
        <strain evidence="16 18">DSM 40555</strain>
    </source>
</reference>
<dbReference type="InterPro" id="IPR036852">
    <property type="entry name" value="Peptidase_S8/S53_dom_sf"/>
</dbReference>
<proteinExistence type="inferred from homology"/>
<feature type="active site" description="Charge relay system" evidence="10">
    <location>
        <position position="257"/>
    </location>
</feature>
<dbReference type="PRINTS" id="PR00723">
    <property type="entry name" value="SUBTILISIN"/>
</dbReference>
<dbReference type="Proteomes" id="UP000429552">
    <property type="component" value="Unassembled WGS sequence"/>
</dbReference>
<protein>
    <submittedName>
        <fullName evidence="15 16">Type VII secretion-associated serine protease</fullName>
    </submittedName>
</protein>
<feature type="region of interest" description="Disordered" evidence="11">
    <location>
        <begin position="326"/>
        <end position="355"/>
    </location>
</feature>